<comment type="caution">
    <text evidence="3">The sequence shown here is derived from an EMBL/GenBank/DDBJ whole genome shotgun (WGS) entry which is preliminary data.</text>
</comment>
<dbReference type="PROSITE" id="PS51375">
    <property type="entry name" value="PPR"/>
    <property type="match status" value="1"/>
</dbReference>
<gene>
    <name evidence="3" type="ORF">SAY86_015872</name>
</gene>
<dbReference type="Gene3D" id="1.25.40.10">
    <property type="entry name" value="Tetratricopeptide repeat domain"/>
    <property type="match status" value="2"/>
</dbReference>
<reference evidence="3 4" key="1">
    <citation type="journal article" date="2023" name="Hortic Res">
        <title>Pangenome of water caltrop reveals structural variations and asymmetric subgenome divergence after allopolyploidization.</title>
        <authorList>
            <person name="Zhang X."/>
            <person name="Chen Y."/>
            <person name="Wang L."/>
            <person name="Yuan Y."/>
            <person name="Fang M."/>
            <person name="Shi L."/>
            <person name="Lu R."/>
            <person name="Comes H.P."/>
            <person name="Ma Y."/>
            <person name="Chen Y."/>
            <person name="Huang G."/>
            <person name="Zhou Y."/>
            <person name="Zheng Z."/>
            <person name="Qiu Y."/>
        </authorList>
    </citation>
    <scope>NUCLEOTIDE SEQUENCE [LARGE SCALE GENOMIC DNA]</scope>
    <source>
        <strain evidence="3">F231</strain>
    </source>
</reference>
<evidence type="ECO:0000256" key="1">
    <source>
        <dbReference type="ARBA" id="ARBA00022737"/>
    </source>
</evidence>
<dbReference type="GO" id="GO:0009451">
    <property type="term" value="P:RNA modification"/>
    <property type="evidence" value="ECO:0007669"/>
    <property type="project" value="InterPro"/>
</dbReference>
<dbReference type="Pfam" id="PF20431">
    <property type="entry name" value="E_motif"/>
    <property type="match status" value="1"/>
</dbReference>
<organism evidence="3 4">
    <name type="scientific">Trapa natans</name>
    <name type="common">Water chestnut</name>
    <dbReference type="NCBI Taxonomy" id="22666"/>
    <lineage>
        <taxon>Eukaryota</taxon>
        <taxon>Viridiplantae</taxon>
        <taxon>Streptophyta</taxon>
        <taxon>Embryophyta</taxon>
        <taxon>Tracheophyta</taxon>
        <taxon>Spermatophyta</taxon>
        <taxon>Magnoliopsida</taxon>
        <taxon>eudicotyledons</taxon>
        <taxon>Gunneridae</taxon>
        <taxon>Pentapetalae</taxon>
        <taxon>rosids</taxon>
        <taxon>malvids</taxon>
        <taxon>Myrtales</taxon>
        <taxon>Lythraceae</taxon>
        <taxon>Trapa</taxon>
    </lineage>
</organism>
<dbReference type="FunFam" id="1.25.40.10:FF:000344">
    <property type="entry name" value="Pentatricopeptide repeat-containing protein"/>
    <property type="match status" value="1"/>
</dbReference>
<dbReference type="PANTHER" id="PTHR47926">
    <property type="entry name" value="PENTATRICOPEPTIDE REPEAT-CONTAINING PROTEIN"/>
    <property type="match status" value="1"/>
</dbReference>
<evidence type="ECO:0000256" key="2">
    <source>
        <dbReference type="PROSITE-ProRule" id="PRU00708"/>
    </source>
</evidence>
<keyword evidence="1" id="KW-0677">Repeat</keyword>
<accession>A0AAN7LB93</accession>
<evidence type="ECO:0000313" key="4">
    <source>
        <dbReference type="Proteomes" id="UP001346149"/>
    </source>
</evidence>
<dbReference type="FunFam" id="1.25.40.10:FF:000090">
    <property type="entry name" value="Pentatricopeptide repeat-containing protein, chloroplastic"/>
    <property type="match status" value="1"/>
</dbReference>
<dbReference type="EMBL" id="JAXQNO010000016">
    <property type="protein sequence ID" value="KAK4781770.1"/>
    <property type="molecule type" value="Genomic_DNA"/>
</dbReference>
<proteinExistence type="predicted"/>
<evidence type="ECO:0008006" key="5">
    <source>
        <dbReference type="Google" id="ProtNLM"/>
    </source>
</evidence>
<protein>
    <recommendedName>
        <fullName evidence="5">Pentatricopeptide repeat-containing protein</fullName>
    </recommendedName>
</protein>
<dbReference type="PANTHER" id="PTHR47926:SF347">
    <property type="entry name" value="PENTATRICOPEPTIDE REPEAT-CONTAINING PROTEIN"/>
    <property type="match status" value="1"/>
</dbReference>
<dbReference type="AlphaFoldDB" id="A0AAN7LB93"/>
<sequence length="511" mass="56994">MVCFLKPNVFNSSSSIISPKHRLLTLLSHCTSLKHLTQIHAQSLLWGLSADPFLVAKLARSLALTCSEYARCVLNSSEILTPSPWNALIRDRASGDSPREALLLYLGMRGNGISPNEHTIPCVLKSSARISALQLGRGIHGEVHKSGLSGDVYIGNALVSLYGSCKKIRDSCKVFDEMPLRTVVSWNAIMTACIENLWVLDGFSYFLKMRGDGFEFDETTMVVLLSACVEMGSLNLGRWAHSQVIRNEMVLSCKLGTALVDMYTKCGDLRSAGLVFYRMDTRNVWTWSAMILGFAQHGSATEALLLFESMTRSTKTSPNYVTFLGVLCACSHAGLVDDAYKYFRDMKDVHGIEPLNVHYGAMVDVLGRAGCLREALDFILRMPIKPDPVLWRTLLSACTLHDKENKTGVRDEVGRRLLEVEPRRGGNLIMVANMYAESGMWDEAEKVRKDMRNKGLKKMAGESTIEVNGSLNTTFYSGDDVRLGCEDVYHLMEDLSWHMKVYDDSQFHTLL</sequence>
<name>A0AAN7LB93_TRANT</name>
<feature type="repeat" description="PPR" evidence="2">
    <location>
        <begin position="283"/>
        <end position="313"/>
    </location>
</feature>
<dbReference type="InterPro" id="IPR046848">
    <property type="entry name" value="E_motif"/>
</dbReference>
<dbReference type="Proteomes" id="UP001346149">
    <property type="component" value="Unassembled WGS sequence"/>
</dbReference>
<dbReference type="InterPro" id="IPR011990">
    <property type="entry name" value="TPR-like_helical_dom_sf"/>
</dbReference>
<evidence type="ECO:0000313" key="3">
    <source>
        <dbReference type="EMBL" id="KAK4781770.1"/>
    </source>
</evidence>
<dbReference type="InterPro" id="IPR002885">
    <property type="entry name" value="PPR_rpt"/>
</dbReference>
<dbReference type="NCBIfam" id="TIGR00756">
    <property type="entry name" value="PPR"/>
    <property type="match status" value="2"/>
</dbReference>
<dbReference type="Pfam" id="PF01535">
    <property type="entry name" value="PPR"/>
    <property type="match status" value="6"/>
</dbReference>
<dbReference type="InterPro" id="IPR046960">
    <property type="entry name" value="PPR_At4g14850-like_plant"/>
</dbReference>
<keyword evidence="4" id="KW-1185">Reference proteome</keyword>
<dbReference type="GO" id="GO:0003723">
    <property type="term" value="F:RNA binding"/>
    <property type="evidence" value="ECO:0007669"/>
    <property type="project" value="InterPro"/>
</dbReference>